<reference evidence="3 4" key="1">
    <citation type="submission" date="2019-02" db="EMBL/GenBank/DDBJ databases">
        <title>Deep-cultivation of Planctomycetes and their phenomic and genomic characterization uncovers novel biology.</title>
        <authorList>
            <person name="Wiegand S."/>
            <person name="Jogler M."/>
            <person name="Boedeker C."/>
            <person name="Pinto D."/>
            <person name="Vollmers J."/>
            <person name="Rivas-Marin E."/>
            <person name="Kohn T."/>
            <person name="Peeters S.H."/>
            <person name="Heuer A."/>
            <person name="Rast P."/>
            <person name="Oberbeckmann S."/>
            <person name="Bunk B."/>
            <person name="Jeske O."/>
            <person name="Meyerdierks A."/>
            <person name="Storesund J.E."/>
            <person name="Kallscheuer N."/>
            <person name="Luecker S."/>
            <person name="Lage O.M."/>
            <person name="Pohl T."/>
            <person name="Merkel B.J."/>
            <person name="Hornburger P."/>
            <person name="Mueller R.-W."/>
            <person name="Bruemmer F."/>
            <person name="Labrenz M."/>
            <person name="Spormann A.M."/>
            <person name="Op Den Camp H."/>
            <person name="Overmann J."/>
            <person name="Amann R."/>
            <person name="Jetten M.S.M."/>
            <person name="Mascher T."/>
            <person name="Medema M.H."/>
            <person name="Devos D.P."/>
            <person name="Kaster A.-K."/>
            <person name="Ovreas L."/>
            <person name="Rohde M."/>
            <person name="Galperin M.Y."/>
            <person name="Jogler C."/>
        </authorList>
    </citation>
    <scope>NUCLEOTIDE SEQUENCE [LARGE SCALE GENOMIC DNA]</scope>
    <source>
        <strain evidence="3 4">Poly41</strain>
    </source>
</reference>
<organism evidence="3 4">
    <name type="scientific">Novipirellula artificiosorum</name>
    <dbReference type="NCBI Taxonomy" id="2528016"/>
    <lineage>
        <taxon>Bacteria</taxon>
        <taxon>Pseudomonadati</taxon>
        <taxon>Planctomycetota</taxon>
        <taxon>Planctomycetia</taxon>
        <taxon>Pirellulales</taxon>
        <taxon>Pirellulaceae</taxon>
        <taxon>Novipirellula</taxon>
    </lineage>
</organism>
<dbReference type="InterPro" id="IPR015943">
    <property type="entry name" value="WD40/YVTN_repeat-like_dom_sf"/>
</dbReference>
<dbReference type="SUPFAM" id="SSF50998">
    <property type="entry name" value="Quinoprotein alcohol dehydrogenase-like"/>
    <property type="match status" value="1"/>
</dbReference>
<dbReference type="Proteomes" id="UP000319143">
    <property type="component" value="Unassembled WGS sequence"/>
</dbReference>
<feature type="domain" description="Pyrrolo-quinoline quinone repeat" evidence="2">
    <location>
        <begin position="221"/>
        <end position="396"/>
    </location>
</feature>
<dbReference type="Pfam" id="PF13360">
    <property type="entry name" value="PQQ_2"/>
    <property type="match status" value="2"/>
</dbReference>
<dbReference type="PANTHER" id="PTHR34512">
    <property type="entry name" value="CELL SURFACE PROTEIN"/>
    <property type="match status" value="1"/>
</dbReference>
<accession>A0A5C6E0N8</accession>
<comment type="caution">
    <text evidence="3">The sequence shown here is derived from an EMBL/GenBank/DDBJ whole genome shotgun (WGS) entry which is preliminary data.</text>
</comment>
<name>A0A5C6E0N8_9BACT</name>
<protein>
    <submittedName>
        <fullName evidence="3">Outer membrane biogenesis protein BamB</fullName>
    </submittedName>
</protein>
<keyword evidence="1" id="KW-0472">Membrane</keyword>
<evidence type="ECO:0000313" key="4">
    <source>
        <dbReference type="Proteomes" id="UP000319143"/>
    </source>
</evidence>
<evidence type="ECO:0000259" key="2">
    <source>
        <dbReference type="Pfam" id="PF13360"/>
    </source>
</evidence>
<evidence type="ECO:0000313" key="3">
    <source>
        <dbReference type="EMBL" id="TWU42420.1"/>
    </source>
</evidence>
<gene>
    <name evidence="3" type="ORF">Poly41_07170</name>
</gene>
<feature type="transmembrane region" description="Helical" evidence="1">
    <location>
        <begin position="84"/>
        <end position="103"/>
    </location>
</feature>
<feature type="transmembrane region" description="Helical" evidence="1">
    <location>
        <begin position="12"/>
        <end position="31"/>
    </location>
</feature>
<dbReference type="RefSeq" id="WP_146524490.1">
    <property type="nucleotide sequence ID" value="NZ_SJPV01000001.1"/>
</dbReference>
<sequence>MITARDRYHLAFRGAVVCGLFAAVVAVMLLADYSRRTADDPLTTTQYAEMRQQLRLDPTNESLQQSFRQLDLELRESYFNSRRFAAWGSWLLLASASLAIGLGKGAAALRRRLPNPKLVANEVRTHSEEVDHRIGRYAVAAFGAAGFLVAIGFFVGIRSDLAPDVIEVTEVVSADSADQPKIDEELPDEPTLAKLPAGFPTEEELQANWPRFRGPHGLGIASDSEVLTQWDVETGEGILWKTEVPLAGNNSPTLWGDHVFMSGATEDKREVMCFNASSGELLWQSELPGTAESTAEVPKVMQATGLAAPTTATDGRRVYAIFANGDVGAFDFEGVLRWSRSLGIPKNTYGHASSLTTFEDLLIVQFDQGSESEKLSRLLALSTETGETVWETPRDEIPNSWPTPIVVQIGDAPQLLTCGSPFAIAYSPREGKEIWRADCLYGDVGPSPTYVDGIVITANEVPGVTAIKADGQGDVTETHLLWDGYIGVPDLCSPLATEQFVLLVTSDGLLTCYDIKEGLDPLWEHEMDASFSSSPTMIGNLVFLIDIDGKVFIVEPTAEACREVAENELGEACVTSPAIKDGKMYIRGETHLFCIGRQKETK</sequence>
<dbReference type="InterPro" id="IPR002372">
    <property type="entry name" value="PQQ_rpt_dom"/>
</dbReference>
<keyword evidence="1" id="KW-1133">Transmembrane helix</keyword>
<dbReference type="EMBL" id="SJPV01000001">
    <property type="protein sequence ID" value="TWU42420.1"/>
    <property type="molecule type" value="Genomic_DNA"/>
</dbReference>
<feature type="domain" description="Pyrrolo-quinoline quinone repeat" evidence="2">
    <location>
        <begin position="425"/>
        <end position="588"/>
    </location>
</feature>
<dbReference type="OrthoDB" id="260685at2"/>
<keyword evidence="1" id="KW-0812">Transmembrane</keyword>
<proteinExistence type="predicted"/>
<dbReference type="AlphaFoldDB" id="A0A5C6E0N8"/>
<evidence type="ECO:0000256" key="1">
    <source>
        <dbReference type="SAM" id="Phobius"/>
    </source>
</evidence>
<dbReference type="Gene3D" id="2.130.10.10">
    <property type="entry name" value="YVTN repeat-like/Quinoprotein amine dehydrogenase"/>
    <property type="match status" value="2"/>
</dbReference>
<dbReference type="InterPro" id="IPR011047">
    <property type="entry name" value="Quinoprotein_ADH-like_sf"/>
</dbReference>
<keyword evidence="4" id="KW-1185">Reference proteome</keyword>
<dbReference type="PANTHER" id="PTHR34512:SF30">
    <property type="entry name" value="OUTER MEMBRANE PROTEIN ASSEMBLY FACTOR BAMB"/>
    <property type="match status" value="1"/>
</dbReference>
<feature type="transmembrane region" description="Helical" evidence="1">
    <location>
        <begin position="137"/>
        <end position="157"/>
    </location>
</feature>